<evidence type="ECO:0000256" key="5">
    <source>
        <dbReference type="ARBA" id="ARBA00022763"/>
    </source>
</evidence>
<sequence length="321" mass="34101">MVVIAVPLGFSHQTSAAESKPLGVRIVNLNLLHGAFCAPDTNHCQAPDRVDLLVHQIEQSGCPEVIGLQEIDSTLNKLIKKSREKLCKGSYQLVFPHSGGIDSEQVLTTLPVVSTKVVSLSGRFRTASRVVLKSALGPLVLVVTHQDGDPETATPGGGCKLCKPPCTVGTSLFQCQTDSAVDLAEKAGKKTDLRVLMGDFNVPPTSDRYRSIIAKGWVDSYLEAGNPECNSVSGVGCTSGRDDKSIATLKDPTARQSERIDFIFVKPSPSCAVVFDPSGDTNQNKLGTGLFNPLPANGDQNSLVWTSDHTGVSADISCAKK</sequence>
<keyword evidence="6" id="KW-0378">Hydrolase</keyword>
<evidence type="ECO:0000256" key="8">
    <source>
        <dbReference type="ARBA" id="ARBA00023204"/>
    </source>
</evidence>
<evidence type="ECO:0000256" key="2">
    <source>
        <dbReference type="ARBA" id="ARBA00001946"/>
    </source>
</evidence>
<dbReference type="EMBL" id="CAFBMM010000103">
    <property type="protein sequence ID" value="CAB4916555.1"/>
    <property type="molecule type" value="Genomic_DNA"/>
</dbReference>
<dbReference type="GO" id="GO:0004518">
    <property type="term" value="F:nuclease activity"/>
    <property type="evidence" value="ECO:0007669"/>
    <property type="project" value="UniProtKB-KW"/>
</dbReference>
<keyword evidence="7" id="KW-0460">Magnesium</keyword>
<dbReference type="GO" id="GO:0005737">
    <property type="term" value="C:cytoplasm"/>
    <property type="evidence" value="ECO:0007669"/>
    <property type="project" value="TreeGrafter"/>
</dbReference>
<dbReference type="AlphaFoldDB" id="A0A6J7M140"/>
<accession>A0A6J7M140</accession>
<proteinExistence type="predicted"/>
<dbReference type="Gene3D" id="3.60.10.10">
    <property type="entry name" value="Endonuclease/exonuclease/phosphatase"/>
    <property type="match status" value="1"/>
</dbReference>
<evidence type="ECO:0000256" key="7">
    <source>
        <dbReference type="ARBA" id="ARBA00022842"/>
    </source>
</evidence>
<evidence type="ECO:0000256" key="4">
    <source>
        <dbReference type="ARBA" id="ARBA00022723"/>
    </source>
</evidence>
<dbReference type="PANTHER" id="PTHR15822:SF4">
    <property type="entry name" value="TYROSYL-DNA PHOSPHODIESTERASE 2"/>
    <property type="match status" value="1"/>
</dbReference>
<dbReference type="GO" id="GO:0016605">
    <property type="term" value="C:PML body"/>
    <property type="evidence" value="ECO:0007669"/>
    <property type="project" value="TreeGrafter"/>
</dbReference>
<dbReference type="EMBL" id="CAFBPQ010000049">
    <property type="protein sequence ID" value="CAB5030110.1"/>
    <property type="molecule type" value="Genomic_DNA"/>
</dbReference>
<dbReference type="SUPFAM" id="SSF56219">
    <property type="entry name" value="DNase I-like"/>
    <property type="match status" value="1"/>
</dbReference>
<dbReference type="InterPro" id="IPR036691">
    <property type="entry name" value="Endo/exonu/phosph_ase_sf"/>
</dbReference>
<feature type="domain" description="Endonuclease/exonuclease/phosphatase" evidence="9">
    <location>
        <begin position="44"/>
        <end position="309"/>
    </location>
</feature>
<keyword evidence="4" id="KW-0479">Metal-binding</keyword>
<evidence type="ECO:0000313" key="11">
    <source>
        <dbReference type="EMBL" id="CAB4974790.1"/>
    </source>
</evidence>
<keyword evidence="5" id="KW-0227">DNA damage</keyword>
<dbReference type="GO" id="GO:0006302">
    <property type="term" value="P:double-strand break repair"/>
    <property type="evidence" value="ECO:0007669"/>
    <property type="project" value="TreeGrafter"/>
</dbReference>
<evidence type="ECO:0000259" key="9">
    <source>
        <dbReference type="Pfam" id="PF03372"/>
    </source>
</evidence>
<evidence type="ECO:0000313" key="12">
    <source>
        <dbReference type="EMBL" id="CAB5030110.1"/>
    </source>
</evidence>
<dbReference type="InterPro" id="IPR005135">
    <property type="entry name" value="Endo/exonuclease/phosphatase"/>
</dbReference>
<dbReference type="EMBL" id="CAFBOF010000011">
    <property type="protein sequence ID" value="CAB4974790.1"/>
    <property type="molecule type" value="Genomic_DNA"/>
</dbReference>
<protein>
    <submittedName>
        <fullName evidence="11">Unannotated protein</fullName>
    </submittedName>
</protein>
<evidence type="ECO:0000256" key="1">
    <source>
        <dbReference type="ARBA" id="ARBA00001936"/>
    </source>
</evidence>
<dbReference type="GO" id="GO:0070260">
    <property type="term" value="F:5'-tyrosyl-DNA phosphodiesterase activity"/>
    <property type="evidence" value="ECO:0007669"/>
    <property type="project" value="TreeGrafter"/>
</dbReference>
<gene>
    <name evidence="10" type="ORF">UFOPK3605_01442</name>
    <name evidence="11" type="ORF">UFOPK3897_00744</name>
    <name evidence="12" type="ORF">UFOPK4121_01281</name>
</gene>
<reference evidence="11" key="1">
    <citation type="submission" date="2020-05" db="EMBL/GenBank/DDBJ databases">
        <authorList>
            <person name="Chiriac C."/>
            <person name="Salcher M."/>
            <person name="Ghai R."/>
            <person name="Kavagutti S V."/>
        </authorList>
    </citation>
    <scope>NUCLEOTIDE SEQUENCE</scope>
</reference>
<organism evidence="11">
    <name type="scientific">freshwater metagenome</name>
    <dbReference type="NCBI Taxonomy" id="449393"/>
    <lineage>
        <taxon>unclassified sequences</taxon>
        <taxon>metagenomes</taxon>
        <taxon>ecological metagenomes</taxon>
    </lineage>
</organism>
<comment type="cofactor">
    <cofactor evidence="2">
        <name>Mg(2+)</name>
        <dbReference type="ChEBI" id="CHEBI:18420"/>
    </cofactor>
</comment>
<dbReference type="GO" id="GO:0003697">
    <property type="term" value="F:single-stranded DNA binding"/>
    <property type="evidence" value="ECO:0007669"/>
    <property type="project" value="TreeGrafter"/>
</dbReference>
<name>A0A6J7M140_9ZZZZ</name>
<dbReference type="PANTHER" id="PTHR15822">
    <property type="entry name" value="TRAF AND TNF RECEPTOR-ASSOCIATED PROTEIN"/>
    <property type="match status" value="1"/>
</dbReference>
<comment type="cofactor">
    <cofactor evidence="1">
        <name>Mn(2+)</name>
        <dbReference type="ChEBI" id="CHEBI:29035"/>
    </cofactor>
</comment>
<dbReference type="InterPro" id="IPR051547">
    <property type="entry name" value="TDP2-like"/>
</dbReference>
<keyword evidence="8" id="KW-0234">DNA repair</keyword>
<evidence type="ECO:0000313" key="10">
    <source>
        <dbReference type="EMBL" id="CAB4916555.1"/>
    </source>
</evidence>
<dbReference type="GO" id="GO:0046872">
    <property type="term" value="F:metal ion binding"/>
    <property type="evidence" value="ECO:0007669"/>
    <property type="project" value="UniProtKB-KW"/>
</dbReference>
<keyword evidence="3" id="KW-0540">Nuclease</keyword>
<evidence type="ECO:0000256" key="3">
    <source>
        <dbReference type="ARBA" id="ARBA00022722"/>
    </source>
</evidence>
<evidence type="ECO:0000256" key="6">
    <source>
        <dbReference type="ARBA" id="ARBA00022801"/>
    </source>
</evidence>
<dbReference type="Pfam" id="PF03372">
    <property type="entry name" value="Exo_endo_phos"/>
    <property type="match status" value="1"/>
</dbReference>